<proteinExistence type="predicted"/>
<gene>
    <name evidence="2" type="ORF">H9L23_09270</name>
</gene>
<evidence type="ECO:0000256" key="1">
    <source>
        <dbReference type="SAM" id="SignalP"/>
    </source>
</evidence>
<keyword evidence="3" id="KW-1185">Reference proteome</keyword>
<feature type="signal peptide" evidence="1">
    <location>
        <begin position="1"/>
        <end position="26"/>
    </location>
</feature>
<accession>A0A7G9QNV9</accession>
<dbReference type="KEGG" id="proe:H9L23_09270"/>
<protein>
    <recommendedName>
        <fullName evidence="4">Porin</fullName>
    </recommendedName>
</protein>
<evidence type="ECO:0000313" key="2">
    <source>
        <dbReference type="EMBL" id="QNN45034.1"/>
    </source>
</evidence>
<evidence type="ECO:0008006" key="4">
    <source>
        <dbReference type="Google" id="ProtNLM"/>
    </source>
</evidence>
<keyword evidence="1" id="KW-0732">Signal</keyword>
<dbReference type="SUPFAM" id="SSF56935">
    <property type="entry name" value="Porins"/>
    <property type="match status" value="1"/>
</dbReference>
<dbReference type="AlphaFoldDB" id="A0A7G9QNV9"/>
<reference evidence="2 3" key="1">
    <citation type="submission" date="2020-08" db="EMBL/GenBank/DDBJ databases">
        <title>Genome sequence of Pedobacter roseus KACC 11594T.</title>
        <authorList>
            <person name="Hyun D.-W."/>
            <person name="Bae J.-W."/>
        </authorList>
    </citation>
    <scope>NUCLEOTIDE SEQUENCE [LARGE SCALE GENOMIC DNA]</scope>
    <source>
        <strain evidence="2 3">KACC 11594</strain>
    </source>
</reference>
<organism evidence="2 3">
    <name type="scientific">Pedobacter roseus</name>
    <dbReference type="NCBI Taxonomy" id="336820"/>
    <lineage>
        <taxon>Bacteria</taxon>
        <taxon>Pseudomonadati</taxon>
        <taxon>Bacteroidota</taxon>
        <taxon>Sphingobacteriia</taxon>
        <taxon>Sphingobacteriales</taxon>
        <taxon>Sphingobacteriaceae</taxon>
        <taxon>Pedobacter</taxon>
    </lineage>
</organism>
<sequence>MMKNKFTLVSVLIVALASLYGIKVHAQVANLRPYDKSGINVFEAPKDSNAVFNKIKVQFGAGFTQSFQGLKHENLSGGLYKITPGFNTANANLFMDVQLADGIRLNLTSYLSSRHHNETWVKGGYIQFDKLPFKGKIWDDIMSVTTIKIGHMEINYGDQHFRRSDGGQTIYNPFIENYIMDGFTTEIGGEFLVRKNSLFGLIGVSNGMIKGNIDSLIATPQDANVHKSPAVYIKGGFDKQLNSDLRVRLAASYYSNNSSGGQTLYGGDRTGSNYFMVLEKVGAVSTTNAFSGRFNPGFTKKVNAFQLNGFIKLQGLELFATYENAKGRSKTETDSRGAEQMAIDAVYRFGKTENFFIGAKYNVVRAAMADVAAAGTTPAIVYSGDVKIDRIAFAAGWFMTKNILLKGEYVSQKYKNFPLTDFRSGGKFKGYVIQAIVGF</sequence>
<feature type="chain" id="PRO_5028799927" description="Porin" evidence="1">
    <location>
        <begin position="27"/>
        <end position="439"/>
    </location>
</feature>
<dbReference type="Proteomes" id="UP000515806">
    <property type="component" value="Chromosome"/>
</dbReference>
<evidence type="ECO:0000313" key="3">
    <source>
        <dbReference type="Proteomes" id="UP000515806"/>
    </source>
</evidence>
<name>A0A7G9QNV9_9SPHI</name>
<dbReference type="EMBL" id="CP060723">
    <property type="protein sequence ID" value="QNN45034.1"/>
    <property type="molecule type" value="Genomic_DNA"/>
</dbReference>